<organism evidence="1 2">
    <name type="scientific">Brassica cretica</name>
    <name type="common">Mustard</name>
    <dbReference type="NCBI Taxonomy" id="69181"/>
    <lineage>
        <taxon>Eukaryota</taxon>
        <taxon>Viridiplantae</taxon>
        <taxon>Streptophyta</taxon>
        <taxon>Embryophyta</taxon>
        <taxon>Tracheophyta</taxon>
        <taxon>Spermatophyta</taxon>
        <taxon>Magnoliopsida</taxon>
        <taxon>eudicotyledons</taxon>
        <taxon>Gunneridae</taxon>
        <taxon>Pentapetalae</taxon>
        <taxon>rosids</taxon>
        <taxon>malvids</taxon>
        <taxon>Brassicales</taxon>
        <taxon>Brassicaceae</taxon>
        <taxon>Brassiceae</taxon>
        <taxon>Brassica</taxon>
    </lineage>
</organism>
<name>A0ABQ7BYA7_BRACR</name>
<sequence>MKHHQVLKACLLRNQGHRSTPYRTDPVQEEMTTTLAFGVSNLVNFCLRIKFFNTVPSVVCWSSVEGQRDLKDGGIVHGAWLGSHKGIFNMF</sequence>
<evidence type="ECO:0000313" key="2">
    <source>
        <dbReference type="Proteomes" id="UP000266723"/>
    </source>
</evidence>
<accession>A0ABQ7BYA7</accession>
<dbReference type="Proteomes" id="UP000266723">
    <property type="component" value="Unassembled WGS sequence"/>
</dbReference>
<keyword evidence="2" id="KW-1185">Reference proteome</keyword>
<comment type="caution">
    <text evidence="1">The sequence shown here is derived from an EMBL/GenBank/DDBJ whole genome shotgun (WGS) entry which is preliminary data.</text>
</comment>
<gene>
    <name evidence="1" type="ORF">DY000_02000722</name>
</gene>
<proteinExistence type="predicted"/>
<dbReference type="EMBL" id="QGKV02000832">
    <property type="protein sequence ID" value="KAF3544342.1"/>
    <property type="molecule type" value="Genomic_DNA"/>
</dbReference>
<evidence type="ECO:0000313" key="1">
    <source>
        <dbReference type="EMBL" id="KAF3544342.1"/>
    </source>
</evidence>
<protein>
    <submittedName>
        <fullName evidence="1">Uncharacterized protein</fullName>
    </submittedName>
</protein>
<reference evidence="1 2" key="1">
    <citation type="journal article" date="2020" name="BMC Genomics">
        <title>Intraspecific diversification of the crop wild relative Brassica cretica Lam. using demographic model selection.</title>
        <authorList>
            <person name="Kioukis A."/>
            <person name="Michalopoulou V.A."/>
            <person name="Briers L."/>
            <person name="Pirintsos S."/>
            <person name="Studholme D.J."/>
            <person name="Pavlidis P."/>
            <person name="Sarris P.F."/>
        </authorList>
    </citation>
    <scope>NUCLEOTIDE SEQUENCE [LARGE SCALE GENOMIC DNA]</scope>
    <source>
        <strain evidence="2">cv. PFS-1207/04</strain>
    </source>
</reference>